<dbReference type="PANTHER" id="PTHR43649">
    <property type="entry name" value="ARABINOSE-BINDING PROTEIN-RELATED"/>
    <property type="match status" value="1"/>
</dbReference>
<organism evidence="1 2">
    <name type="scientific">Streptomyces hebeiensis</name>
    <dbReference type="NCBI Taxonomy" id="229486"/>
    <lineage>
        <taxon>Bacteria</taxon>
        <taxon>Bacillati</taxon>
        <taxon>Actinomycetota</taxon>
        <taxon>Actinomycetes</taxon>
        <taxon>Kitasatosporales</taxon>
        <taxon>Streptomycetaceae</taxon>
        <taxon>Streptomyces</taxon>
    </lineage>
</organism>
<dbReference type="Pfam" id="PF01547">
    <property type="entry name" value="SBP_bac_1"/>
    <property type="match status" value="1"/>
</dbReference>
<gene>
    <name evidence="1" type="ORF">GCM10009654_67570</name>
</gene>
<proteinExistence type="predicted"/>
<evidence type="ECO:0000313" key="2">
    <source>
        <dbReference type="Proteomes" id="UP001501371"/>
    </source>
</evidence>
<dbReference type="Proteomes" id="UP001501371">
    <property type="component" value="Unassembled WGS sequence"/>
</dbReference>
<dbReference type="PROSITE" id="PS51257">
    <property type="entry name" value="PROKAR_LIPOPROTEIN"/>
    <property type="match status" value="1"/>
</dbReference>
<dbReference type="EMBL" id="BAAAKV010000127">
    <property type="protein sequence ID" value="GAA1201769.1"/>
    <property type="molecule type" value="Genomic_DNA"/>
</dbReference>
<keyword evidence="2" id="KW-1185">Reference proteome</keyword>
<dbReference type="Gene3D" id="3.40.190.10">
    <property type="entry name" value="Periplasmic binding protein-like II"/>
    <property type="match status" value="1"/>
</dbReference>
<dbReference type="InterPro" id="IPR006059">
    <property type="entry name" value="SBP"/>
</dbReference>
<reference evidence="2" key="1">
    <citation type="journal article" date="2019" name="Int. J. Syst. Evol. Microbiol.">
        <title>The Global Catalogue of Microorganisms (GCM) 10K type strain sequencing project: providing services to taxonomists for standard genome sequencing and annotation.</title>
        <authorList>
            <consortium name="The Broad Institute Genomics Platform"/>
            <consortium name="The Broad Institute Genome Sequencing Center for Infectious Disease"/>
            <person name="Wu L."/>
            <person name="Ma J."/>
        </authorList>
    </citation>
    <scope>NUCLEOTIDE SEQUENCE [LARGE SCALE GENOMIC DNA]</scope>
    <source>
        <strain evidence="2">JCM 12696</strain>
    </source>
</reference>
<protein>
    <submittedName>
        <fullName evidence="1">Extracellular solute-binding protein</fullName>
    </submittedName>
</protein>
<accession>A0ABP4FYK4</accession>
<dbReference type="PANTHER" id="PTHR43649:SF30">
    <property type="entry name" value="ABC TRANSPORTER SUBSTRATE-BINDING PROTEIN"/>
    <property type="match status" value="1"/>
</dbReference>
<sequence>MGDWGVRQRCVGVTAAIAVLGMTIALSGCGSTGAPRSVTLRLVAAEYGTNSDTTTQKFWSALALAFEAEHPDIKVDVRVRPWKTIDSDIAEMVEEGKAPDLAQGSSYADYAKGDKLYTADEVMSVPTQANFLSQLAEAGRVNRIQYGLPFAASTRLLFYNKKLYRDAGLSAPETWDDIERDARALAERGVTTPLALPLGSEEAQSETLMWLLSGGGGYTETADGSYNIDSPQNVRTFTWLKGLVGEGLTGPVPPSKLDRATAFSAFSNGQVGMLNGHPALLEAARKRGVEVGAVPLPGVRGKAKSSMGSADWMMAFRQNGHGKQIRAFLDYVYEDKNVLDFVGRYDQLPVTYSANEAMAGNRKYADLEKFRSGLDSSELFPYGKTSWSSVNESIKKNIGRAVEPGGRPADVLGRIARDASAAEVAE</sequence>
<name>A0ABP4FYK4_9ACTN</name>
<comment type="caution">
    <text evidence="1">The sequence shown here is derived from an EMBL/GenBank/DDBJ whole genome shotgun (WGS) entry which is preliminary data.</text>
</comment>
<dbReference type="InterPro" id="IPR050490">
    <property type="entry name" value="Bact_solute-bd_prot1"/>
</dbReference>
<evidence type="ECO:0000313" key="1">
    <source>
        <dbReference type="EMBL" id="GAA1201769.1"/>
    </source>
</evidence>
<dbReference type="SUPFAM" id="SSF53850">
    <property type="entry name" value="Periplasmic binding protein-like II"/>
    <property type="match status" value="1"/>
</dbReference>